<evidence type="ECO:0008006" key="5">
    <source>
        <dbReference type="Google" id="ProtNLM"/>
    </source>
</evidence>
<gene>
    <name evidence="3" type="ORF">A6V37_09730</name>
</gene>
<dbReference type="EMBL" id="LXKA01000371">
    <property type="protein sequence ID" value="OAJ52703.1"/>
    <property type="molecule type" value="Genomic_DNA"/>
</dbReference>
<sequence length="339" mass="34709">MSTQTASGQSFPTPCKRCGGALYRQVDYCPYCGAANPLDADPHKHTAIPGHYASAMSPSMQKNSLEQETPVESDFPTRAAHVDTPAPAEAAARTRALVTPGTSPLLLAEPLHSKGFDGLPVRKVLYAIVAAVAIGLAYGGYSLLSGRDSQSDSGDQAGETTQDARTATGTIALYAPAQPTNQAIAGKPAAQGSSAKPAQAIPAAPAAALAPSVAATPVKPAVPQFRNATQAVQVARLALRTNDLSAAQAALGAAQALQPDNGDAQDLADQLKSLTARRDAALQAAQACVAQSAWPCARQHANDALAIDTGSDSAKTILERVIRETGWAPLNAHASAPGR</sequence>
<proteinExistence type="predicted"/>
<organism evidence="3 4">
    <name type="scientific">Paraburkholderia ginsengiterrae</name>
    <dbReference type="NCBI Taxonomy" id="1462993"/>
    <lineage>
        <taxon>Bacteria</taxon>
        <taxon>Pseudomonadati</taxon>
        <taxon>Pseudomonadota</taxon>
        <taxon>Betaproteobacteria</taxon>
        <taxon>Burkholderiales</taxon>
        <taxon>Burkholderiaceae</taxon>
        <taxon>Paraburkholderia</taxon>
    </lineage>
</organism>
<protein>
    <recommendedName>
        <fullName evidence="5">Zinc ribbon domain-containing protein</fullName>
    </recommendedName>
</protein>
<keyword evidence="2" id="KW-1133">Transmembrane helix</keyword>
<accession>A0A1A9MX52</accession>
<evidence type="ECO:0000313" key="3">
    <source>
        <dbReference type="EMBL" id="OAJ52703.1"/>
    </source>
</evidence>
<keyword evidence="2" id="KW-0812">Transmembrane</keyword>
<dbReference type="OrthoDB" id="9004488at2"/>
<name>A0A1A9MX52_9BURK</name>
<dbReference type="Proteomes" id="UP000078116">
    <property type="component" value="Unassembled WGS sequence"/>
</dbReference>
<keyword evidence="2" id="KW-0472">Membrane</keyword>
<evidence type="ECO:0000256" key="2">
    <source>
        <dbReference type="SAM" id="Phobius"/>
    </source>
</evidence>
<evidence type="ECO:0000256" key="1">
    <source>
        <dbReference type="SAM" id="MobiDB-lite"/>
    </source>
</evidence>
<feature type="compositionally biased region" description="Polar residues" evidence="1">
    <location>
        <begin position="56"/>
        <end position="67"/>
    </location>
</feature>
<reference evidence="3 4" key="1">
    <citation type="submission" date="2016-04" db="EMBL/GenBank/DDBJ databases">
        <title>Reclassification of Paraburkholderia panaciterrae (Farh et al. 2015) Dobritsa &amp; Samadpour 2016 as a later homotypic synonym of Paraburkholderia ginsengiterrae (Farh et al. 2015) Dobritsa &amp; Samadpour 2016.</title>
        <authorList>
            <person name="Dobritsa A.P."/>
            <person name="Kutumbaka K."/>
            <person name="Samadpour M."/>
        </authorList>
    </citation>
    <scope>NUCLEOTIDE SEQUENCE [LARGE SCALE GENOMIC DNA]</scope>
    <source>
        <strain evidence="3 4">DCY85</strain>
    </source>
</reference>
<comment type="caution">
    <text evidence="3">The sequence shown here is derived from an EMBL/GenBank/DDBJ whole genome shotgun (WGS) entry which is preliminary data.</text>
</comment>
<feature type="transmembrane region" description="Helical" evidence="2">
    <location>
        <begin position="124"/>
        <end position="144"/>
    </location>
</feature>
<feature type="region of interest" description="Disordered" evidence="1">
    <location>
        <begin position="53"/>
        <end position="73"/>
    </location>
</feature>
<evidence type="ECO:0000313" key="4">
    <source>
        <dbReference type="Proteomes" id="UP000078116"/>
    </source>
</evidence>
<dbReference type="AlphaFoldDB" id="A0A1A9MX52"/>